<evidence type="ECO:0000313" key="2">
    <source>
        <dbReference type="EMBL" id="CAH2090612.1"/>
    </source>
</evidence>
<dbReference type="Proteomes" id="UP001153954">
    <property type="component" value="Unassembled WGS sequence"/>
</dbReference>
<feature type="region of interest" description="Disordered" evidence="1">
    <location>
        <begin position="448"/>
        <end position="508"/>
    </location>
</feature>
<dbReference type="AlphaFoldDB" id="A0AAU9TWE7"/>
<feature type="region of interest" description="Disordered" evidence="1">
    <location>
        <begin position="277"/>
        <end position="302"/>
    </location>
</feature>
<accession>A0AAU9TWE7</accession>
<evidence type="ECO:0000313" key="3">
    <source>
        <dbReference type="Proteomes" id="UP001153954"/>
    </source>
</evidence>
<organism evidence="2 3">
    <name type="scientific">Euphydryas editha</name>
    <name type="common">Edith's checkerspot</name>
    <dbReference type="NCBI Taxonomy" id="104508"/>
    <lineage>
        <taxon>Eukaryota</taxon>
        <taxon>Metazoa</taxon>
        <taxon>Ecdysozoa</taxon>
        <taxon>Arthropoda</taxon>
        <taxon>Hexapoda</taxon>
        <taxon>Insecta</taxon>
        <taxon>Pterygota</taxon>
        <taxon>Neoptera</taxon>
        <taxon>Endopterygota</taxon>
        <taxon>Lepidoptera</taxon>
        <taxon>Glossata</taxon>
        <taxon>Ditrysia</taxon>
        <taxon>Papilionoidea</taxon>
        <taxon>Nymphalidae</taxon>
        <taxon>Nymphalinae</taxon>
        <taxon>Euphydryas</taxon>
    </lineage>
</organism>
<keyword evidence="3" id="KW-1185">Reference proteome</keyword>
<dbReference type="EMBL" id="CAKOGL010000009">
    <property type="protein sequence ID" value="CAH2090612.1"/>
    <property type="molecule type" value="Genomic_DNA"/>
</dbReference>
<evidence type="ECO:0000256" key="1">
    <source>
        <dbReference type="SAM" id="MobiDB-lite"/>
    </source>
</evidence>
<feature type="compositionally biased region" description="Polar residues" evidence="1">
    <location>
        <begin position="486"/>
        <end position="507"/>
    </location>
</feature>
<feature type="region of interest" description="Disordered" evidence="1">
    <location>
        <begin position="586"/>
        <end position="614"/>
    </location>
</feature>
<name>A0AAU9TWE7_EUPED</name>
<gene>
    <name evidence="2" type="ORF">EEDITHA_LOCUS6551</name>
</gene>
<feature type="compositionally biased region" description="Low complexity" evidence="1">
    <location>
        <begin position="450"/>
        <end position="485"/>
    </location>
</feature>
<feature type="region of interest" description="Disordered" evidence="1">
    <location>
        <begin position="349"/>
        <end position="377"/>
    </location>
</feature>
<comment type="caution">
    <text evidence="2">The sequence shown here is derived from an EMBL/GenBank/DDBJ whole genome shotgun (WGS) entry which is preliminary data.</text>
</comment>
<feature type="region of interest" description="Disordered" evidence="1">
    <location>
        <begin position="405"/>
        <end position="427"/>
    </location>
</feature>
<feature type="compositionally biased region" description="Polar residues" evidence="1">
    <location>
        <begin position="282"/>
        <end position="302"/>
    </location>
</feature>
<feature type="compositionally biased region" description="Low complexity" evidence="1">
    <location>
        <begin position="408"/>
        <end position="427"/>
    </location>
</feature>
<proteinExistence type="predicted"/>
<sequence>MCAGHRYTRYKCRRSERQRSVRQPAMKLYTFILTLCVCVLYARAASIPCEKNIDDLANVDLDDVAVQPELTDHTPVKDVDNNLRKTIVDIPVKVVEEPTVLDENSNDYVPKDDENIAIKRLEIDLSNPGTPQRQEHETQNPENHGELEKALFGIKKSVIDAQNSFNEGFKEVSNSFKSVFGANENLPDVHQKLDNLRHSFTNQIEKLHETIKSNLKSDKVSEEKLKTAESYLENLKKNFNAGIDTLTEGVEVLTIIREEDEAVKTTSVINTKDGAVKADGATASSSEATPTQTQTSPTNGLSSFLTNFQNGISSLFSNFNQAIQNNLPSNQGSSNPVINFFQGLSLPNINQGQKPINSGSPNQNAAPADAQADSVPATSVITTSAPWGPQAFLQQVQNTWQNLVNPGQNIQQDTPQPQQPAQQPINNGPIAQAIHNIGQFILRPSQAFTQQPQQQPQQQQPQQQQPQQLQPQQQQPQQQPQPQQPTTGQGAASDSASAPSETPQNEVPQADASLAVPAKADAIPATPPQAQASVQPVQNGPIQQLVQNNPIIKGIQSAVQRLQGTPNPETPRNDIINEENKENTKLKGIHGSQGNGGDNNSSGVEVVKEEQKEEDGIVKCNAEVLEEIKSEVAKLPSPSDKTE</sequence>
<reference evidence="2" key="1">
    <citation type="submission" date="2022-03" db="EMBL/GenBank/DDBJ databases">
        <authorList>
            <person name="Tunstrom K."/>
        </authorList>
    </citation>
    <scope>NUCLEOTIDE SEQUENCE</scope>
</reference>
<feature type="compositionally biased region" description="Low complexity" evidence="1">
    <location>
        <begin position="360"/>
        <end position="374"/>
    </location>
</feature>
<feature type="compositionally biased region" description="Polar residues" evidence="1">
    <location>
        <begin position="349"/>
        <end position="359"/>
    </location>
</feature>
<protein>
    <submittedName>
        <fullName evidence="2">Uncharacterized protein</fullName>
    </submittedName>
</protein>